<reference evidence="1 2" key="1">
    <citation type="submission" date="2023-10" db="EMBL/GenBank/DDBJ databases">
        <title>Complete genome sequence of a Sphingomonadaceae bacterium.</title>
        <authorList>
            <person name="Yan C."/>
        </authorList>
    </citation>
    <scope>NUCLEOTIDE SEQUENCE [LARGE SCALE GENOMIC DNA]</scope>
    <source>
        <strain evidence="1 2">SCSIO 66989</strain>
    </source>
</reference>
<dbReference type="PANTHER" id="PTHR37549:SF1">
    <property type="entry name" value="LIPOPROTEIN LPRI"/>
    <property type="match status" value="1"/>
</dbReference>
<dbReference type="Gene3D" id="2.160.20.80">
    <property type="entry name" value="E3 ubiquitin-protein ligase SopA"/>
    <property type="match status" value="1"/>
</dbReference>
<name>A0AA97I166_9SPHN</name>
<accession>A0AA97I166</accession>
<dbReference type="InterPro" id="IPR001646">
    <property type="entry name" value="5peptide_repeat"/>
</dbReference>
<dbReference type="AlphaFoldDB" id="A0AA97I166"/>
<sequence length="490" mass="54179">MGDIWSATSPEDREFDGNVIDGSEIASVDELVTMLEAIAAPATIITGGDFSSWDFREAKLRRVCFYKTKLTGSNWQEVEARQIGFIEADLGGANMVGAEMPGVLFRNTGLVDTNSTGADFRHGQFDGGWFKAKIDGWRLDNAKLIGFRFACSITLEDGCPVYTGEPGISLARANLTDADLSTYGHYQTVKDALINNTRLSVSQFPEFAEASLIGVVRTRSFSDDILFSPEEMRAIAAASHTVTEADAPSFDCSKASTNVENQICGEYQSELRRKDRDMARLYKRARDARKVSRSSQRKWLRARNDCNFIEFLSDCLNESYDKRIGQLLGALGEQDWLERGEKRLFVDEDLPLPDTVQEAPYYPRLQRALAYESGAHLLLSRDAEGRYSIRGDAVRANGHMCSVGASGTILDAATGWYSVTLEDGSKQPIFRYDNGAIHIIGDGKPSYKRWPEAVNFVGCGARGSFGALVPVTLPENERQHIRNAIANPPN</sequence>
<gene>
    <name evidence="1" type="ORF">RB602_11330</name>
</gene>
<proteinExistence type="predicted"/>
<protein>
    <recommendedName>
        <fullName evidence="3">Lysozyme inhibitor LprI N-terminal domain-containing protein</fullName>
    </recommendedName>
</protein>
<evidence type="ECO:0000313" key="1">
    <source>
        <dbReference type="EMBL" id="WOE74435.1"/>
    </source>
</evidence>
<evidence type="ECO:0000313" key="2">
    <source>
        <dbReference type="Proteomes" id="UP001302429"/>
    </source>
</evidence>
<dbReference type="InterPro" id="IPR052755">
    <property type="entry name" value="Lysozyme_Inhibitor_LprI"/>
</dbReference>
<keyword evidence="2" id="KW-1185">Reference proteome</keyword>
<dbReference type="Proteomes" id="UP001302429">
    <property type="component" value="Chromosome"/>
</dbReference>
<dbReference type="PANTHER" id="PTHR37549">
    <property type="entry name" value="LIPOPROTEIN LPRI"/>
    <property type="match status" value="1"/>
</dbReference>
<dbReference type="GO" id="GO:0005576">
    <property type="term" value="C:extracellular region"/>
    <property type="evidence" value="ECO:0007669"/>
    <property type="project" value="TreeGrafter"/>
</dbReference>
<evidence type="ECO:0008006" key="3">
    <source>
        <dbReference type="Google" id="ProtNLM"/>
    </source>
</evidence>
<dbReference type="SUPFAM" id="SSF141571">
    <property type="entry name" value="Pentapeptide repeat-like"/>
    <property type="match status" value="1"/>
</dbReference>
<organism evidence="1 2">
    <name type="scientific">Alterisphingorhabdus coralli</name>
    <dbReference type="NCBI Taxonomy" id="3071408"/>
    <lineage>
        <taxon>Bacteria</taxon>
        <taxon>Pseudomonadati</taxon>
        <taxon>Pseudomonadota</taxon>
        <taxon>Alphaproteobacteria</taxon>
        <taxon>Sphingomonadales</taxon>
        <taxon>Sphingomonadaceae</taxon>
        <taxon>Alterisphingorhabdus (ex Yan et al. 2024)</taxon>
    </lineage>
</organism>
<dbReference type="RefSeq" id="WP_317080688.1">
    <property type="nucleotide sequence ID" value="NZ_CP136594.1"/>
</dbReference>
<dbReference type="Pfam" id="PF00805">
    <property type="entry name" value="Pentapeptide"/>
    <property type="match status" value="1"/>
</dbReference>
<dbReference type="KEGG" id="acoa:RB602_11330"/>
<dbReference type="EMBL" id="CP136594">
    <property type="protein sequence ID" value="WOE74435.1"/>
    <property type="molecule type" value="Genomic_DNA"/>
</dbReference>